<dbReference type="Gene3D" id="3.60.20.10">
    <property type="entry name" value="Glutamine Phosphoribosylpyrophosphate, subunit 1, domain 1"/>
    <property type="match status" value="1"/>
</dbReference>
<dbReference type="Gene3D" id="3.40.50.620">
    <property type="entry name" value="HUPs"/>
    <property type="match status" value="1"/>
</dbReference>
<dbReference type="InterPro" id="IPR001962">
    <property type="entry name" value="Asn_synthase"/>
</dbReference>
<dbReference type="GO" id="GO:0005524">
    <property type="term" value="F:ATP binding"/>
    <property type="evidence" value="ECO:0007669"/>
    <property type="project" value="UniProtKB-KW"/>
</dbReference>
<gene>
    <name evidence="12" type="ORF">BLTE_00440</name>
</gene>
<dbReference type="RefSeq" id="WP_126396511.1">
    <property type="nucleotide sequence ID" value="NZ_AP018907.1"/>
</dbReference>
<evidence type="ECO:0000256" key="6">
    <source>
        <dbReference type="ARBA" id="ARBA00022962"/>
    </source>
</evidence>
<evidence type="ECO:0000256" key="3">
    <source>
        <dbReference type="ARBA" id="ARBA00012737"/>
    </source>
</evidence>
<evidence type="ECO:0000313" key="13">
    <source>
        <dbReference type="Proteomes" id="UP000266934"/>
    </source>
</evidence>
<feature type="site" description="Important for beta-aspartyl-AMP intermediate formation" evidence="10">
    <location>
        <position position="376"/>
    </location>
</feature>
<keyword evidence="8" id="KW-0061">Asparagine biosynthesis</keyword>
<evidence type="ECO:0000256" key="4">
    <source>
        <dbReference type="ARBA" id="ARBA00022741"/>
    </source>
</evidence>
<dbReference type="GO" id="GO:0004066">
    <property type="term" value="F:asparagine synthase (glutamine-hydrolyzing) activity"/>
    <property type="evidence" value="ECO:0007669"/>
    <property type="project" value="UniProtKB-EC"/>
</dbReference>
<dbReference type="InterPro" id="IPR006426">
    <property type="entry name" value="Asn_synth_AEB"/>
</dbReference>
<keyword evidence="8" id="KW-0028">Amino-acid biosynthesis</keyword>
<dbReference type="Pfam" id="PF13522">
    <property type="entry name" value="GATase_6"/>
    <property type="match status" value="1"/>
</dbReference>
<comment type="pathway">
    <text evidence="1">Amino-acid biosynthesis; L-asparagine biosynthesis; L-asparagine from L-aspartate (L-Gln route): step 1/1.</text>
</comment>
<dbReference type="PROSITE" id="PS51278">
    <property type="entry name" value="GATASE_TYPE_2"/>
    <property type="match status" value="1"/>
</dbReference>
<dbReference type="CDD" id="cd01991">
    <property type="entry name" value="Asn_synthase_B_C"/>
    <property type="match status" value="1"/>
</dbReference>
<dbReference type="KEGG" id="blag:BLTE_00440"/>
<proteinExistence type="inferred from homology"/>
<comment type="catalytic activity">
    <reaction evidence="7">
        <text>L-aspartate + L-glutamine + ATP + H2O = L-asparagine + L-glutamate + AMP + diphosphate + H(+)</text>
        <dbReference type="Rhea" id="RHEA:12228"/>
        <dbReference type="ChEBI" id="CHEBI:15377"/>
        <dbReference type="ChEBI" id="CHEBI:15378"/>
        <dbReference type="ChEBI" id="CHEBI:29985"/>
        <dbReference type="ChEBI" id="CHEBI:29991"/>
        <dbReference type="ChEBI" id="CHEBI:30616"/>
        <dbReference type="ChEBI" id="CHEBI:33019"/>
        <dbReference type="ChEBI" id="CHEBI:58048"/>
        <dbReference type="ChEBI" id="CHEBI:58359"/>
        <dbReference type="ChEBI" id="CHEBI:456215"/>
        <dbReference type="EC" id="6.3.5.4"/>
    </reaction>
</comment>
<evidence type="ECO:0000256" key="8">
    <source>
        <dbReference type="PIRSR" id="PIRSR001589-1"/>
    </source>
</evidence>
<dbReference type="GO" id="GO:0006529">
    <property type="term" value="P:asparagine biosynthetic process"/>
    <property type="evidence" value="ECO:0007669"/>
    <property type="project" value="UniProtKB-KW"/>
</dbReference>
<comment type="similarity">
    <text evidence="2">Belongs to the asparagine synthetase family.</text>
</comment>
<name>A0A348FVM6_9HYPH</name>
<protein>
    <recommendedName>
        <fullName evidence="3">asparagine synthase (glutamine-hydrolyzing)</fullName>
        <ecNumber evidence="3">6.3.5.4</ecNumber>
    </recommendedName>
</protein>
<dbReference type="NCBIfam" id="TIGR01536">
    <property type="entry name" value="asn_synth_AEB"/>
    <property type="match status" value="1"/>
</dbReference>
<evidence type="ECO:0000256" key="5">
    <source>
        <dbReference type="ARBA" id="ARBA00022840"/>
    </source>
</evidence>
<keyword evidence="13" id="KW-1185">Reference proteome</keyword>
<dbReference type="InterPro" id="IPR051786">
    <property type="entry name" value="ASN_synthetase/amidase"/>
</dbReference>
<feature type="active site" description="For GATase activity" evidence="8">
    <location>
        <position position="2"/>
    </location>
</feature>
<dbReference type="EC" id="6.3.5.4" evidence="3"/>
<dbReference type="SUPFAM" id="SSF52402">
    <property type="entry name" value="Adenine nucleotide alpha hydrolases-like"/>
    <property type="match status" value="1"/>
</dbReference>
<feature type="binding site" evidence="9">
    <location>
        <position position="301"/>
    </location>
    <ligand>
        <name>ATP</name>
        <dbReference type="ChEBI" id="CHEBI:30616"/>
    </ligand>
</feature>
<evidence type="ECO:0000256" key="9">
    <source>
        <dbReference type="PIRSR" id="PIRSR001589-2"/>
    </source>
</evidence>
<evidence type="ECO:0000256" key="2">
    <source>
        <dbReference type="ARBA" id="ARBA00005752"/>
    </source>
</evidence>
<feature type="domain" description="Glutamine amidotransferase type-2" evidence="11">
    <location>
        <begin position="2"/>
        <end position="192"/>
    </location>
</feature>
<dbReference type="SUPFAM" id="SSF56235">
    <property type="entry name" value="N-terminal nucleophile aminohydrolases (Ntn hydrolases)"/>
    <property type="match status" value="1"/>
</dbReference>
<keyword evidence="4 9" id="KW-0547">Nucleotide-binding</keyword>
<dbReference type="GO" id="GO:0005829">
    <property type="term" value="C:cytosol"/>
    <property type="evidence" value="ECO:0007669"/>
    <property type="project" value="TreeGrafter"/>
</dbReference>
<sequence length="635" mass="68891">MCGIAGLIDPRRRGDEPALARAVQAMADAIAHRGPDGAGVWVDAAAGLALSHRRLAIVDLSPAGAQPMVSADGNWAISYNGEIYNAAELRRHPALDGIAWRGHSDTEAIVESVARRGLAETLQDLNGMYAIALWDRRQRRLHLVRDRLGIKPLFFEASNGRLAFGSELKALRAIDEGPRQLNPGAVASFLRLGYVPAPHAIFVGVEKVLPGETVTCSADGTLTRSRYWRLEDAVAAGRADPLDVPDGEAEDRLAALLADAIGRQMIADVPLGAFLSGGVDSSTVAALMVGANKGAVRTFSIGFPEFGFDESVHAAAVARHLGTEHTELVVTAADALAVVPQLADMFDEPFADSSQIPTHLVSKLTRAHVTVALSGDGGDELFAGYNRHLVAARDWPRIARLPLPLRRIAAFGLGALPPQLVDGAARLLPRRLVPAQPADKIAKLAGILALDPDALYRRLVSQGPDPALHLAAPECVAGLGTPPDGLDLLDRMRFADTVTYLPDDILQKVDRASMAVALEARPPLLDHRIVEFAWRLPPRFLVRGGETKWILRRVLDRYVPRALIDRPKMGFGVPLADWLRGPLRDWAADLIESDAGVLDPAPARAMWREHLSGRRNHAYALWTLAMFEAWRRRWM</sequence>
<evidence type="ECO:0000256" key="7">
    <source>
        <dbReference type="ARBA" id="ARBA00048741"/>
    </source>
</evidence>
<dbReference type="Pfam" id="PF00733">
    <property type="entry name" value="Asn_synthase"/>
    <property type="match status" value="1"/>
</dbReference>
<dbReference type="InterPro" id="IPR033738">
    <property type="entry name" value="AsnB_N"/>
</dbReference>
<dbReference type="InterPro" id="IPR029055">
    <property type="entry name" value="Ntn_hydrolases_N"/>
</dbReference>
<dbReference type="AlphaFoldDB" id="A0A348FVM6"/>
<accession>A0A348FVM6</accession>
<feature type="binding site" evidence="9">
    <location>
        <begin position="374"/>
        <end position="375"/>
    </location>
    <ligand>
        <name>ATP</name>
        <dbReference type="ChEBI" id="CHEBI:30616"/>
    </ligand>
</feature>
<dbReference type="EMBL" id="AP018907">
    <property type="protein sequence ID" value="BBF91359.1"/>
    <property type="molecule type" value="Genomic_DNA"/>
</dbReference>
<evidence type="ECO:0000256" key="10">
    <source>
        <dbReference type="PIRSR" id="PIRSR001589-3"/>
    </source>
</evidence>
<dbReference type="CDD" id="cd00712">
    <property type="entry name" value="AsnB"/>
    <property type="match status" value="1"/>
</dbReference>
<keyword evidence="6 8" id="KW-0315">Glutamine amidotransferase</keyword>
<dbReference type="PIRSF" id="PIRSF001589">
    <property type="entry name" value="Asn_synthetase_glu-h"/>
    <property type="match status" value="1"/>
</dbReference>
<evidence type="ECO:0000313" key="12">
    <source>
        <dbReference type="EMBL" id="BBF91359.1"/>
    </source>
</evidence>
<reference evidence="12 13" key="1">
    <citation type="submission" date="2018-08" db="EMBL/GenBank/DDBJ databases">
        <title>Complete genome sequencing of Blastochloris tepida GI.</title>
        <authorList>
            <person name="Tsukatani Y."/>
            <person name="Mori H."/>
        </authorList>
    </citation>
    <scope>NUCLEOTIDE SEQUENCE [LARGE SCALE GENOMIC DNA]</scope>
    <source>
        <strain evidence="12 13">GI</strain>
    </source>
</reference>
<dbReference type="InterPro" id="IPR017932">
    <property type="entry name" value="GATase_2_dom"/>
</dbReference>
<evidence type="ECO:0000259" key="11">
    <source>
        <dbReference type="PROSITE" id="PS51278"/>
    </source>
</evidence>
<feature type="binding site" evidence="9">
    <location>
        <position position="105"/>
    </location>
    <ligand>
        <name>L-glutamine</name>
        <dbReference type="ChEBI" id="CHEBI:58359"/>
    </ligand>
</feature>
<organism evidence="12 13">
    <name type="scientific">Blastochloris tepida</name>
    <dbReference type="NCBI Taxonomy" id="2233851"/>
    <lineage>
        <taxon>Bacteria</taxon>
        <taxon>Pseudomonadati</taxon>
        <taxon>Pseudomonadota</taxon>
        <taxon>Alphaproteobacteria</taxon>
        <taxon>Hyphomicrobiales</taxon>
        <taxon>Blastochloridaceae</taxon>
        <taxon>Blastochloris</taxon>
    </lineage>
</organism>
<dbReference type="OrthoDB" id="9763290at2"/>
<dbReference type="InterPro" id="IPR014729">
    <property type="entry name" value="Rossmann-like_a/b/a_fold"/>
</dbReference>
<dbReference type="Proteomes" id="UP000266934">
    <property type="component" value="Chromosome"/>
</dbReference>
<dbReference type="PANTHER" id="PTHR43284:SF1">
    <property type="entry name" value="ASPARAGINE SYNTHETASE"/>
    <property type="match status" value="1"/>
</dbReference>
<keyword evidence="5 9" id="KW-0067">ATP-binding</keyword>
<evidence type="ECO:0000256" key="1">
    <source>
        <dbReference type="ARBA" id="ARBA00005187"/>
    </source>
</evidence>
<dbReference type="PANTHER" id="PTHR43284">
    <property type="entry name" value="ASPARAGINE SYNTHETASE (GLUTAMINE-HYDROLYZING)"/>
    <property type="match status" value="1"/>
</dbReference>